<evidence type="ECO:0000256" key="11">
    <source>
        <dbReference type="ARBA" id="ARBA00023136"/>
    </source>
</evidence>
<proteinExistence type="inferred from homology"/>
<comment type="caution">
    <text evidence="14">The sequence shown here is derived from an EMBL/GenBank/DDBJ whole genome shotgun (WGS) entry which is preliminary data.</text>
</comment>
<evidence type="ECO:0000256" key="2">
    <source>
        <dbReference type="ARBA" id="ARBA00007724"/>
    </source>
</evidence>
<feature type="transmembrane region" description="Helical" evidence="12">
    <location>
        <begin position="44"/>
        <end position="63"/>
    </location>
</feature>
<keyword evidence="8 12" id="KW-0812">Transmembrane</keyword>
<dbReference type="SUPFAM" id="SSF51261">
    <property type="entry name" value="Duplicated hybrid motif"/>
    <property type="match status" value="1"/>
</dbReference>
<evidence type="ECO:0000256" key="8">
    <source>
        <dbReference type="ARBA" id="ARBA00022692"/>
    </source>
</evidence>
<evidence type="ECO:0000256" key="10">
    <source>
        <dbReference type="ARBA" id="ARBA00022989"/>
    </source>
</evidence>
<keyword evidence="7" id="KW-0808">Transferase</keyword>
<dbReference type="EMBL" id="AZGI01000002">
    <property type="protein sequence ID" value="KRM41196.1"/>
    <property type="molecule type" value="Genomic_DNA"/>
</dbReference>
<keyword evidence="11 12" id="KW-0472">Membrane</keyword>
<dbReference type="PANTHER" id="PTHR11328:SF36">
    <property type="entry name" value="MELIBIOSE PERMEASE"/>
    <property type="match status" value="1"/>
</dbReference>
<dbReference type="Gene3D" id="2.70.70.10">
    <property type="entry name" value="Glucose Permease (Domain IIA)"/>
    <property type="match status" value="1"/>
</dbReference>
<dbReference type="Gene3D" id="1.20.1250.20">
    <property type="entry name" value="MFS general substrate transporter like domains"/>
    <property type="match status" value="1"/>
</dbReference>
<dbReference type="RefSeq" id="WP_025081181.1">
    <property type="nucleotide sequence ID" value="NZ_AZGI01000002.1"/>
</dbReference>
<feature type="transmembrane region" description="Helical" evidence="12">
    <location>
        <begin position="341"/>
        <end position="360"/>
    </location>
</feature>
<evidence type="ECO:0000256" key="3">
    <source>
        <dbReference type="ARBA" id="ARBA00022448"/>
    </source>
</evidence>
<name>A0A0R1YPP0_9LACO</name>
<dbReference type="PATRIC" id="fig|1423754.3.peg.1243"/>
<evidence type="ECO:0000256" key="7">
    <source>
        <dbReference type="ARBA" id="ARBA00022679"/>
    </source>
</evidence>
<dbReference type="Pfam" id="PF00358">
    <property type="entry name" value="PTS_EIIA_1"/>
    <property type="match status" value="1"/>
</dbReference>
<dbReference type="SUPFAM" id="SSF103473">
    <property type="entry name" value="MFS general substrate transporter"/>
    <property type="match status" value="1"/>
</dbReference>
<feature type="transmembrane region" description="Helical" evidence="12">
    <location>
        <begin position="20"/>
        <end position="38"/>
    </location>
</feature>
<keyword evidence="5" id="KW-0597">Phosphoprotein</keyword>
<dbReference type="GO" id="GO:0006814">
    <property type="term" value="P:sodium ion transport"/>
    <property type="evidence" value="ECO:0007669"/>
    <property type="project" value="InterPro"/>
</dbReference>
<dbReference type="InterPro" id="IPR018043">
    <property type="entry name" value="Na/Gal_symport_CS"/>
</dbReference>
<feature type="transmembrane region" description="Helical" evidence="12">
    <location>
        <begin position="389"/>
        <end position="412"/>
    </location>
</feature>
<evidence type="ECO:0000256" key="5">
    <source>
        <dbReference type="ARBA" id="ARBA00022553"/>
    </source>
</evidence>
<accession>A0A0R1YPP0</accession>
<dbReference type="eggNOG" id="COG2211">
    <property type="taxonomic scope" value="Bacteria"/>
</dbReference>
<dbReference type="GO" id="GO:0005886">
    <property type="term" value="C:plasma membrane"/>
    <property type="evidence" value="ECO:0007669"/>
    <property type="project" value="UniProtKB-SubCell"/>
</dbReference>
<keyword evidence="3" id="KW-0813">Transport</keyword>
<keyword evidence="4" id="KW-1003">Cell membrane</keyword>
<dbReference type="InterPro" id="IPR011055">
    <property type="entry name" value="Dup_hybrid_motif"/>
</dbReference>
<dbReference type="GO" id="GO:0016740">
    <property type="term" value="F:transferase activity"/>
    <property type="evidence" value="ECO:0007669"/>
    <property type="project" value="UniProtKB-KW"/>
</dbReference>
<dbReference type="STRING" id="1423754.FC39_GL001207"/>
<evidence type="ECO:0000259" key="13">
    <source>
        <dbReference type="PROSITE" id="PS51093"/>
    </source>
</evidence>
<organism evidence="14 15">
    <name type="scientific">Lactobacillus hamsteri DSM 5661 = JCM 6256</name>
    <dbReference type="NCBI Taxonomy" id="1423754"/>
    <lineage>
        <taxon>Bacteria</taxon>
        <taxon>Bacillati</taxon>
        <taxon>Bacillota</taxon>
        <taxon>Bacilli</taxon>
        <taxon>Lactobacillales</taxon>
        <taxon>Lactobacillaceae</taxon>
        <taxon>Lactobacillus</taxon>
    </lineage>
</organism>
<comment type="similarity">
    <text evidence="2">In the N-terminal section; belongs to the sodium:galactoside symporter (TC 2.A.2) family.</text>
</comment>
<dbReference type="NCBIfam" id="TIGR00830">
    <property type="entry name" value="PTBA"/>
    <property type="match status" value="1"/>
</dbReference>
<feature type="transmembrane region" description="Helical" evidence="12">
    <location>
        <begin position="280"/>
        <end position="297"/>
    </location>
</feature>
<feature type="transmembrane region" description="Helical" evidence="12">
    <location>
        <begin position="112"/>
        <end position="131"/>
    </location>
</feature>
<dbReference type="PROSITE" id="PS00371">
    <property type="entry name" value="PTS_EIIA_TYPE_1_HIS"/>
    <property type="match status" value="1"/>
</dbReference>
<comment type="subcellular location">
    <subcellularLocation>
        <location evidence="1">Cell membrane</location>
        <topology evidence="1">Multi-pass membrane protein</topology>
    </subcellularLocation>
</comment>
<dbReference type="Pfam" id="PF13347">
    <property type="entry name" value="MFS_2"/>
    <property type="match status" value="1"/>
</dbReference>
<evidence type="ECO:0000256" key="9">
    <source>
        <dbReference type="ARBA" id="ARBA00022847"/>
    </source>
</evidence>
<dbReference type="GO" id="GO:0015293">
    <property type="term" value="F:symporter activity"/>
    <property type="evidence" value="ECO:0007669"/>
    <property type="project" value="UniProtKB-KW"/>
</dbReference>
<dbReference type="InterPro" id="IPR036259">
    <property type="entry name" value="MFS_trans_sf"/>
</dbReference>
<keyword evidence="10 12" id="KW-1133">Transmembrane helix</keyword>
<feature type="domain" description="PTS EIIA type-1" evidence="13">
    <location>
        <begin position="494"/>
        <end position="598"/>
    </location>
</feature>
<evidence type="ECO:0000256" key="6">
    <source>
        <dbReference type="ARBA" id="ARBA00022597"/>
    </source>
</evidence>
<dbReference type="GO" id="GO:0009401">
    <property type="term" value="P:phosphoenolpyruvate-dependent sugar phosphotransferase system"/>
    <property type="evidence" value="ECO:0007669"/>
    <property type="project" value="InterPro"/>
</dbReference>
<dbReference type="CDD" id="cd17332">
    <property type="entry name" value="MFS_MelB_like"/>
    <property type="match status" value="1"/>
</dbReference>
<dbReference type="OrthoDB" id="9764596at2"/>
<reference evidence="14 15" key="1">
    <citation type="journal article" date="2015" name="Genome Announc.">
        <title>Expanding the biotechnology potential of lactobacilli through comparative genomics of 213 strains and associated genera.</title>
        <authorList>
            <person name="Sun Z."/>
            <person name="Harris H.M."/>
            <person name="McCann A."/>
            <person name="Guo C."/>
            <person name="Argimon S."/>
            <person name="Zhang W."/>
            <person name="Yang X."/>
            <person name="Jeffery I.B."/>
            <person name="Cooney J.C."/>
            <person name="Kagawa T.F."/>
            <person name="Liu W."/>
            <person name="Song Y."/>
            <person name="Salvetti E."/>
            <person name="Wrobel A."/>
            <person name="Rasinkangas P."/>
            <person name="Parkhill J."/>
            <person name="Rea M.C."/>
            <person name="O'Sullivan O."/>
            <person name="Ritari J."/>
            <person name="Douillard F.P."/>
            <person name="Paul Ross R."/>
            <person name="Yang R."/>
            <person name="Briner A.E."/>
            <person name="Felis G.E."/>
            <person name="de Vos W.M."/>
            <person name="Barrangou R."/>
            <person name="Klaenhammer T.R."/>
            <person name="Caufield P.W."/>
            <person name="Cui Y."/>
            <person name="Zhang H."/>
            <person name="O'Toole P.W."/>
        </authorList>
    </citation>
    <scope>NUCLEOTIDE SEQUENCE [LARGE SCALE GENOMIC DNA]</scope>
    <source>
        <strain evidence="14 15">DSM 5661</strain>
    </source>
</reference>
<feature type="transmembrane region" description="Helical" evidence="12">
    <location>
        <begin position="418"/>
        <end position="440"/>
    </location>
</feature>
<feature type="transmembrane region" description="Helical" evidence="12">
    <location>
        <begin position="159"/>
        <end position="180"/>
    </location>
</feature>
<feature type="transmembrane region" description="Helical" evidence="12">
    <location>
        <begin position="192"/>
        <end position="213"/>
    </location>
</feature>
<dbReference type="PANTHER" id="PTHR11328">
    <property type="entry name" value="MAJOR FACILITATOR SUPERFAMILY DOMAIN-CONTAINING PROTEIN"/>
    <property type="match status" value="1"/>
</dbReference>
<dbReference type="InterPro" id="IPR001927">
    <property type="entry name" value="Na/Gal_symport"/>
</dbReference>
<dbReference type="AlphaFoldDB" id="A0A0R1YPP0"/>
<evidence type="ECO:0000313" key="15">
    <source>
        <dbReference type="Proteomes" id="UP000051223"/>
    </source>
</evidence>
<dbReference type="Proteomes" id="UP000051223">
    <property type="component" value="Unassembled WGS sequence"/>
</dbReference>
<evidence type="ECO:0000256" key="4">
    <source>
        <dbReference type="ARBA" id="ARBA00022475"/>
    </source>
</evidence>
<feature type="transmembrane region" description="Helical" evidence="12">
    <location>
        <begin position="84"/>
        <end position="106"/>
    </location>
</feature>
<keyword evidence="15" id="KW-1185">Reference proteome</keyword>
<keyword evidence="9" id="KW-0769">Symport</keyword>
<dbReference type="NCBIfam" id="TIGR00792">
    <property type="entry name" value="gph"/>
    <property type="match status" value="1"/>
</dbReference>
<evidence type="ECO:0000256" key="1">
    <source>
        <dbReference type="ARBA" id="ARBA00004651"/>
    </source>
</evidence>
<sequence>MKKKVISRLSYSFGAFGNDVFYATLSTYFIVFVTTHLFKSGASQMIFMITNLIAIIRISEVFIDPLIGNAIDRTVTPWGKFKPWVVAGGVISSLALLALFTDLGGLNKSNPFMYFVFFGIIYLVMDIFYSFKDTGFWSMIPALSLDSHEREKTATFARIGSTIGANIVGVVIMPIVLFFSQNKTNPNGDKQGWFWFAFIVAVIGIASAISVGIGTHEVKSKLRENKEKTTLSQVFKVLAKNDQLMWLALAYWFYGLGVNTLNALQLYYFSYILGNAHGYTILYGINTIVGLISVGLFPSLAKKFNRKRLFYICISVMLIGILVFFLANGSLAIVLTGAELFFIPQPLAFLVVLMIISDAVEYGQLKTGHRDEALTLSVRPLVDKLGGALSNWFVSLVAVMAGMTTGATASSITNHGQMIFKLCMFGFPASMLLISVIIFAKKVLLTEEKHAQIVNELEKRFSKKHARNPIIKKKKIKLNTPIAGTLLPLKDLPDSTFSYGLMGKGFVIIPVSGKVYAPFSGKIKQIAPTRHFIMLENEVGMVVLIHIGLDTVTLNGTGFTTLVDVDDHVVEGQEIMEFWDPVIKKHNLDDSAIITVINSEMFDDFKLIQEYGHKVNAMEAICLVESRSKKDDK</sequence>
<dbReference type="InterPro" id="IPR001127">
    <property type="entry name" value="PTS_EIIA_1_perm"/>
</dbReference>
<dbReference type="eggNOG" id="COG2190">
    <property type="taxonomic scope" value="Bacteria"/>
</dbReference>
<gene>
    <name evidence="14" type="ORF">FC39_GL001207</name>
</gene>
<keyword evidence="6" id="KW-0762">Sugar transport</keyword>
<feature type="transmembrane region" description="Helical" evidence="12">
    <location>
        <begin position="244"/>
        <end position="268"/>
    </location>
</feature>
<dbReference type="PROSITE" id="PS00872">
    <property type="entry name" value="NA_GALACTOSIDE_SYMP"/>
    <property type="match status" value="1"/>
</dbReference>
<protein>
    <submittedName>
        <fullName evidence="14">Glycoside pentoside hexuronide transporter</fullName>
    </submittedName>
</protein>
<feature type="transmembrane region" description="Helical" evidence="12">
    <location>
        <begin position="309"/>
        <end position="335"/>
    </location>
</feature>
<evidence type="ECO:0000313" key="14">
    <source>
        <dbReference type="EMBL" id="KRM41196.1"/>
    </source>
</evidence>
<dbReference type="InterPro" id="IPR039672">
    <property type="entry name" value="MFS_2"/>
</dbReference>
<evidence type="ECO:0000256" key="12">
    <source>
        <dbReference type="SAM" id="Phobius"/>
    </source>
</evidence>
<dbReference type="PROSITE" id="PS51093">
    <property type="entry name" value="PTS_EIIA_TYPE_1"/>
    <property type="match status" value="1"/>
</dbReference>